<evidence type="ECO:0000313" key="1">
    <source>
        <dbReference type="EMBL" id="SMG01941.1"/>
    </source>
</evidence>
<accession>A0A238H8Z7</accession>
<dbReference type="Proteomes" id="UP000198460">
    <property type="component" value="Unassembled WGS sequence"/>
</dbReference>
<sequence length="51" mass="5167">MAGLTYALRVAPFPFAPNSSKVAKPLPGAAADAAVTAGRGLLPADEQENSR</sequence>
<reference evidence="1 2" key="1">
    <citation type="submission" date="2017-04" db="EMBL/GenBank/DDBJ databases">
        <authorList>
            <person name="Afonso C.L."/>
            <person name="Miller P.J."/>
            <person name="Scott M.A."/>
            <person name="Spackman E."/>
            <person name="Goraichik I."/>
            <person name="Dimitrov K.M."/>
            <person name="Suarez D.L."/>
            <person name="Swayne D.E."/>
        </authorList>
    </citation>
    <scope>NUCLEOTIDE SEQUENCE [LARGE SCALE GENOMIC DNA]</scope>
    <source>
        <strain evidence="1">LMG 28154</strain>
    </source>
</reference>
<evidence type="ECO:0000313" key="2">
    <source>
        <dbReference type="Proteomes" id="UP000198460"/>
    </source>
</evidence>
<organism evidence="1 2">
    <name type="scientific">Burkholderia singularis</name>
    <dbReference type="NCBI Taxonomy" id="1503053"/>
    <lineage>
        <taxon>Bacteria</taxon>
        <taxon>Pseudomonadati</taxon>
        <taxon>Pseudomonadota</taxon>
        <taxon>Betaproteobacteria</taxon>
        <taxon>Burkholderiales</taxon>
        <taxon>Burkholderiaceae</taxon>
        <taxon>Burkholderia</taxon>
        <taxon>pseudomallei group</taxon>
    </lineage>
</organism>
<gene>
    <name evidence="1" type="ORF">BSIN_4698</name>
</gene>
<protein>
    <submittedName>
        <fullName evidence="1">Uncharacterized protein</fullName>
    </submittedName>
</protein>
<dbReference type="EMBL" id="FXAN01000084">
    <property type="protein sequence ID" value="SMG01941.1"/>
    <property type="molecule type" value="Genomic_DNA"/>
</dbReference>
<dbReference type="AlphaFoldDB" id="A0A238H8Z7"/>
<proteinExistence type="predicted"/>
<name>A0A238H8Z7_9BURK</name>